<reference evidence="1" key="1">
    <citation type="journal article" date="2021" name="Proc. Natl. Acad. Sci. U.S.A.">
        <title>A Catalog of Tens of Thousands of Viruses from Human Metagenomes Reveals Hidden Associations with Chronic Diseases.</title>
        <authorList>
            <person name="Tisza M.J."/>
            <person name="Buck C.B."/>
        </authorList>
    </citation>
    <scope>NUCLEOTIDE SEQUENCE</scope>
    <source>
        <strain evidence="1">Ctsxw88</strain>
    </source>
</reference>
<organism evidence="1">
    <name type="scientific">Siphoviridae sp. ctsxw88</name>
    <dbReference type="NCBI Taxonomy" id="2825701"/>
    <lineage>
        <taxon>Viruses</taxon>
        <taxon>Duplodnaviria</taxon>
        <taxon>Heunggongvirae</taxon>
        <taxon>Uroviricota</taxon>
        <taxon>Caudoviricetes</taxon>
    </lineage>
</organism>
<evidence type="ECO:0000313" key="1">
    <source>
        <dbReference type="EMBL" id="DAE06035.1"/>
    </source>
</evidence>
<proteinExistence type="predicted"/>
<protein>
    <submittedName>
        <fullName evidence="1">Major capsid protein</fullName>
    </submittedName>
</protein>
<sequence length="296" mass="32156">MADTTRIDSLNVLLDSTGKMLLAEAYDGVIDNVQKNAISFIIKNTDLSGTPETGTVEAKRFVNAVSATYGSARTANKGTALKGKPVTVKLDQNKEFVEEIEEKDASLLGVSGLIEKRSANHAKRLEAELDSAMFAEAKTSGTAFTPGSGVTAVQDIVESMIVTLETLKNDYIDGIDRDMMSLILSPDYYSKMRTYLDNTAHNANVDTAAEQFIRYHGVKVFSSHRLPVSVSGKTTSTTQAVLVMDGSIAQPLMVNEYKTEKIPLSDAIALEMFFYYGTKAVTPETILTYSTTVTTD</sequence>
<dbReference type="EMBL" id="BK015425">
    <property type="protein sequence ID" value="DAE06035.1"/>
    <property type="molecule type" value="Genomic_DNA"/>
</dbReference>
<name>A0A8S5PHT2_9CAUD</name>
<accession>A0A8S5PHT2</accession>